<dbReference type="RefSeq" id="WP_008391706.1">
    <property type="nucleotide sequence ID" value="NZ_CYXY01000010.1"/>
</dbReference>
<keyword evidence="3" id="KW-1133">Transmembrane helix</keyword>
<dbReference type="Gene3D" id="3.30.70.2390">
    <property type="match status" value="1"/>
</dbReference>
<feature type="transmembrane region" description="Helical" evidence="3">
    <location>
        <begin position="14"/>
        <end position="36"/>
    </location>
</feature>
<keyword evidence="3" id="KW-0472">Membrane</keyword>
<feature type="compositionally biased region" description="Low complexity" evidence="2">
    <location>
        <begin position="310"/>
        <end position="333"/>
    </location>
</feature>
<dbReference type="InterPro" id="IPR027381">
    <property type="entry name" value="LytR/CpsA/Psr_C"/>
</dbReference>
<dbReference type="Proteomes" id="UP000095553">
    <property type="component" value="Unassembled WGS sequence"/>
</dbReference>
<evidence type="ECO:0000313" key="5">
    <source>
        <dbReference type="Proteomes" id="UP000095553"/>
    </source>
</evidence>
<reference evidence="4 5" key="1">
    <citation type="submission" date="2015-09" db="EMBL/GenBank/DDBJ databases">
        <authorList>
            <consortium name="Pathogen Informatics"/>
        </authorList>
    </citation>
    <scope>NUCLEOTIDE SEQUENCE [LARGE SCALE GENOMIC DNA]</scope>
    <source>
        <strain evidence="4 5">2789STDY5834959</strain>
    </source>
</reference>
<dbReference type="EMBL" id="CYXY01000010">
    <property type="protein sequence ID" value="CUM98983.1"/>
    <property type="molecule type" value="Genomic_DNA"/>
</dbReference>
<dbReference type="Pfam" id="PF03816">
    <property type="entry name" value="LytR_cpsA_psr"/>
    <property type="match status" value="1"/>
</dbReference>
<comment type="similarity">
    <text evidence="1">Belongs to the LytR/CpsA/Psr (LCP) family.</text>
</comment>
<evidence type="ECO:0000256" key="1">
    <source>
        <dbReference type="ARBA" id="ARBA00006068"/>
    </source>
</evidence>
<gene>
    <name evidence="4" type="ORF">ERS852571_01835</name>
</gene>
<sequence length="420" mass="46277">MAEKKKSKLGAKAIFARILAVILVTAIGGVASFFGFKTYFLNKLKKDKKAEIAKQLKEESKERVDVGMIQTGNSIVIRIYHNKNQEMIFVPLRQDMNLTLTKKGKQAVEQTLGTSVSKATVADVIKATRKNGKLLRQQVEKTLGISINSYELISHKKFVKLMNQAGDVKIEFDEAMAYTDSTDKYVTLSAGENSLNGTAIYSLLSESDIFTDKNKQAEITGEICVAVASALNDKTLSEYREYAQNYFDAVKTDASYEEAATSLERMHGIKDKNLNFKVLDGTESNGKFELDTEEAKRVFDEMLSEEGDLSSALSTTEAKSTTTKSDSSASSSKNITIEIQNSTRISGLAGRWKDKLASDGYSVGSVRTNRQGVLTHTKIIVESKDLGQDLKSYFKNPEYEVGSVDSGARICIIVGSEDEI</sequence>
<dbReference type="PANTHER" id="PTHR33392">
    <property type="entry name" value="POLYISOPRENYL-TEICHOIC ACID--PEPTIDOGLYCAN TEICHOIC ACID TRANSFERASE TAGU"/>
    <property type="match status" value="1"/>
</dbReference>
<dbReference type="InterPro" id="IPR004474">
    <property type="entry name" value="LytR_CpsA_psr"/>
</dbReference>
<dbReference type="AlphaFoldDB" id="A0A173T881"/>
<protein>
    <submittedName>
        <fullName evidence="4">Cell envelope-related function transcriptional attenuator common domain</fullName>
    </submittedName>
</protein>
<organism evidence="4 5">
    <name type="scientific">Anaerostipes hadrus</name>
    <dbReference type="NCBI Taxonomy" id="649756"/>
    <lineage>
        <taxon>Bacteria</taxon>
        <taxon>Bacillati</taxon>
        <taxon>Bacillota</taxon>
        <taxon>Clostridia</taxon>
        <taxon>Lachnospirales</taxon>
        <taxon>Lachnospiraceae</taxon>
        <taxon>Anaerostipes</taxon>
    </lineage>
</organism>
<proteinExistence type="inferred from homology"/>
<keyword evidence="3" id="KW-0812">Transmembrane</keyword>
<evidence type="ECO:0000256" key="2">
    <source>
        <dbReference type="SAM" id="MobiDB-lite"/>
    </source>
</evidence>
<feature type="region of interest" description="Disordered" evidence="2">
    <location>
        <begin position="308"/>
        <end position="333"/>
    </location>
</feature>
<dbReference type="InterPro" id="IPR050922">
    <property type="entry name" value="LytR/CpsA/Psr_CW_biosynth"/>
</dbReference>
<dbReference type="Pfam" id="PF13399">
    <property type="entry name" value="LytR_C"/>
    <property type="match status" value="1"/>
</dbReference>
<evidence type="ECO:0000313" key="4">
    <source>
        <dbReference type="EMBL" id="CUM98983.1"/>
    </source>
</evidence>
<dbReference type="PANTHER" id="PTHR33392:SF6">
    <property type="entry name" value="POLYISOPRENYL-TEICHOIC ACID--PEPTIDOGLYCAN TEICHOIC ACID TRANSFERASE TAGU"/>
    <property type="match status" value="1"/>
</dbReference>
<name>A0A173T881_ANAHA</name>
<evidence type="ECO:0000256" key="3">
    <source>
        <dbReference type="SAM" id="Phobius"/>
    </source>
</evidence>
<accession>A0A173T881</accession>
<dbReference type="Gene3D" id="3.40.630.190">
    <property type="entry name" value="LCP protein"/>
    <property type="match status" value="1"/>
</dbReference>